<protein>
    <submittedName>
        <fullName evidence="2">Uncharacterized protein</fullName>
    </submittedName>
</protein>
<dbReference type="OMA" id="PENRAKE"/>
<dbReference type="PANTHER" id="PTHR33509:SF5">
    <property type="entry name" value="PROTEIN SENESCENCE-ASSOCIATED GENE 21, MITOCHONDRIAL"/>
    <property type="match status" value="1"/>
</dbReference>
<dbReference type="InterPro" id="IPR004926">
    <property type="entry name" value="LEA_3a"/>
</dbReference>
<feature type="region of interest" description="Disordered" evidence="1">
    <location>
        <begin position="40"/>
        <end position="62"/>
    </location>
</feature>
<accession>A0A834Z8L9</accession>
<keyword evidence="3" id="KW-1185">Reference proteome</keyword>
<comment type="caution">
    <text evidence="2">The sequence shown here is derived from an EMBL/GenBank/DDBJ whole genome shotgun (WGS) entry which is preliminary data.</text>
</comment>
<dbReference type="EMBL" id="JABCRI010000008">
    <property type="protein sequence ID" value="KAF8401445.1"/>
    <property type="molecule type" value="Genomic_DNA"/>
</dbReference>
<proteinExistence type="predicted"/>
<sequence length="100" mass="11229">MARSFSNAKLMISAVSFTIHNRRGYTVSSQGLVSSVVRGGTKSGGMVKQGEERTMIKERSETSSWVPDPVTGYYRPENRGDEMDVAELRETLLIHKIRQH</sequence>
<dbReference type="AlphaFoldDB" id="A0A834Z8L9"/>
<evidence type="ECO:0000313" key="3">
    <source>
        <dbReference type="Proteomes" id="UP000655225"/>
    </source>
</evidence>
<dbReference type="GO" id="GO:0006950">
    <property type="term" value="P:response to stress"/>
    <property type="evidence" value="ECO:0007669"/>
    <property type="project" value="TreeGrafter"/>
</dbReference>
<dbReference type="OrthoDB" id="1936089at2759"/>
<organism evidence="2 3">
    <name type="scientific">Tetracentron sinense</name>
    <name type="common">Spur-leaf</name>
    <dbReference type="NCBI Taxonomy" id="13715"/>
    <lineage>
        <taxon>Eukaryota</taxon>
        <taxon>Viridiplantae</taxon>
        <taxon>Streptophyta</taxon>
        <taxon>Embryophyta</taxon>
        <taxon>Tracheophyta</taxon>
        <taxon>Spermatophyta</taxon>
        <taxon>Magnoliopsida</taxon>
        <taxon>Trochodendrales</taxon>
        <taxon>Trochodendraceae</taxon>
        <taxon>Tetracentron</taxon>
    </lineage>
</organism>
<evidence type="ECO:0000256" key="1">
    <source>
        <dbReference type="SAM" id="MobiDB-lite"/>
    </source>
</evidence>
<dbReference type="Proteomes" id="UP000655225">
    <property type="component" value="Unassembled WGS sequence"/>
</dbReference>
<dbReference type="GO" id="GO:0005739">
    <property type="term" value="C:mitochondrion"/>
    <property type="evidence" value="ECO:0007669"/>
    <property type="project" value="TreeGrafter"/>
</dbReference>
<reference evidence="2 3" key="1">
    <citation type="submission" date="2020-04" db="EMBL/GenBank/DDBJ databases">
        <title>Plant Genome Project.</title>
        <authorList>
            <person name="Zhang R.-G."/>
        </authorList>
    </citation>
    <scope>NUCLEOTIDE SEQUENCE [LARGE SCALE GENOMIC DNA]</scope>
    <source>
        <strain evidence="2">YNK0</strain>
        <tissue evidence="2">Leaf</tissue>
    </source>
</reference>
<dbReference type="PANTHER" id="PTHR33509">
    <property type="entry name" value="LATE EMBRYOGENIS ABUNDANT PROTEIN 2-RELATED"/>
    <property type="match status" value="1"/>
</dbReference>
<name>A0A834Z8L9_TETSI</name>
<feature type="compositionally biased region" description="Basic and acidic residues" evidence="1">
    <location>
        <begin position="49"/>
        <end position="61"/>
    </location>
</feature>
<dbReference type="Pfam" id="PF03242">
    <property type="entry name" value="LEA_3a"/>
    <property type="match status" value="1"/>
</dbReference>
<evidence type="ECO:0000313" key="2">
    <source>
        <dbReference type="EMBL" id="KAF8401445.1"/>
    </source>
</evidence>
<gene>
    <name evidence="2" type="ORF">HHK36_012384</name>
</gene>